<dbReference type="AlphaFoldDB" id="A0A239KND2"/>
<sequence length="60" mass="7167">MFRIKEAHIAKLTKQHIQLILRHLLLSLWVFDVEKLIGRIVKRFLVVWEHLSGYTQGHCC</sequence>
<protein>
    <submittedName>
        <fullName evidence="1">Uncharacterized protein</fullName>
    </submittedName>
</protein>
<dbReference type="Proteomes" id="UP000198432">
    <property type="component" value="Unassembled WGS sequence"/>
</dbReference>
<proteinExistence type="predicted"/>
<keyword evidence="2" id="KW-1185">Reference proteome</keyword>
<organism evidence="1 2">
    <name type="scientific">Pontibacter ummariensis</name>
    <dbReference type="NCBI Taxonomy" id="1610492"/>
    <lineage>
        <taxon>Bacteria</taxon>
        <taxon>Pseudomonadati</taxon>
        <taxon>Bacteroidota</taxon>
        <taxon>Cytophagia</taxon>
        <taxon>Cytophagales</taxon>
        <taxon>Hymenobacteraceae</taxon>
        <taxon>Pontibacter</taxon>
    </lineage>
</organism>
<evidence type="ECO:0000313" key="1">
    <source>
        <dbReference type="EMBL" id="SNT19232.1"/>
    </source>
</evidence>
<evidence type="ECO:0000313" key="2">
    <source>
        <dbReference type="Proteomes" id="UP000198432"/>
    </source>
</evidence>
<dbReference type="EMBL" id="FZOQ01000030">
    <property type="protein sequence ID" value="SNT19232.1"/>
    <property type="molecule type" value="Genomic_DNA"/>
</dbReference>
<reference evidence="2" key="1">
    <citation type="submission" date="2017-06" db="EMBL/GenBank/DDBJ databases">
        <authorList>
            <person name="Varghese N."/>
            <person name="Submissions S."/>
        </authorList>
    </citation>
    <scope>NUCLEOTIDE SEQUENCE [LARGE SCALE GENOMIC DNA]</scope>
    <source>
        <strain evidence="2">NKM1</strain>
    </source>
</reference>
<gene>
    <name evidence="1" type="ORF">SAMN06296052_1303</name>
</gene>
<accession>A0A239KND2</accession>
<name>A0A239KND2_9BACT</name>